<comment type="caution">
    <text evidence="1">The sequence shown here is derived from an EMBL/GenBank/DDBJ whole genome shotgun (WGS) entry which is preliminary data.</text>
</comment>
<dbReference type="AlphaFoldDB" id="A0A0L6VD13"/>
<dbReference type="Proteomes" id="UP000037035">
    <property type="component" value="Unassembled WGS sequence"/>
</dbReference>
<protein>
    <submittedName>
        <fullName evidence="1">Uncharacterized protein</fullName>
    </submittedName>
</protein>
<evidence type="ECO:0000313" key="1">
    <source>
        <dbReference type="EMBL" id="KNZ58676.1"/>
    </source>
</evidence>
<organism evidence="1 2">
    <name type="scientific">Puccinia sorghi</name>
    <dbReference type="NCBI Taxonomy" id="27349"/>
    <lineage>
        <taxon>Eukaryota</taxon>
        <taxon>Fungi</taxon>
        <taxon>Dikarya</taxon>
        <taxon>Basidiomycota</taxon>
        <taxon>Pucciniomycotina</taxon>
        <taxon>Pucciniomycetes</taxon>
        <taxon>Pucciniales</taxon>
        <taxon>Pucciniaceae</taxon>
        <taxon>Puccinia</taxon>
    </lineage>
</organism>
<dbReference type="VEuPathDB" id="FungiDB:VP01_1879g2"/>
<proteinExistence type="predicted"/>
<evidence type="ECO:0000313" key="2">
    <source>
        <dbReference type="Proteomes" id="UP000037035"/>
    </source>
</evidence>
<reference evidence="1 2" key="1">
    <citation type="submission" date="2015-08" db="EMBL/GenBank/DDBJ databases">
        <title>Next Generation Sequencing and Analysis of the Genome of Puccinia sorghi L Schw, the Causal Agent of Maize Common Rust.</title>
        <authorList>
            <person name="Rochi L."/>
            <person name="Burguener G."/>
            <person name="Darino M."/>
            <person name="Turjanski A."/>
            <person name="Kreff E."/>
            <person name="Dieguez M.J."/>
            <person name="Sacco F."/>
        </authorList>
    </citation>
    <scope>NUCLEOTIDE SEQUENCE [LARGE SCALE GENOMIC DNA]</scope>
    <source>
        <strain evidence="1 2">RO10H11247</strain>
    </source>
</reference>
<accession>A0A0L6VD13</accession>
<sequence length="487" mass="55949">MKESLNDSSWWNSGHKIRVGNDNAILLLGSGRERGLFVYMCVVISNSCNSTSVRDLLNLNIWITKILDILVLFETRLSYEANQAKYSFQVTEDLINLIAPLKLIESQLKTSSFQLYNLHATSKTLEGALFHFILLNIKGINEYDILEKVTKQIMLIPQDFKLFLKHIYQFHATNMLHVSNHKYVMEINSEVLGTFPWCLCILGGGRENRIMVGPFLIVRKEEGWGSCTLACGIPPVFQSNFYFIISNHQAKNKGNMYILHKGPPLYIVRQFEHISFSLGLLNGQNSATAILIQSKDIFKLWMMRAHWKTSVSLKKDSQLCRINKTKKRNKPKITIIFEKESLIIRSITGRSALQVAALTSSSWSHNPNKDENVKQQCSQRRDSVIVTDHLKISIPVSALSNLPLQWDSSQSFRNDVVQIGEQHGKEQHPSKVYDKKINFKWRKLCQYPPSPHDPMEKLVHMTLTFLSVHALSRTIQKKRKKEPLSHF</sequence>
<keyword evidence="2" id="KW-1185">Reference proteome</keyword>
<dbReference type="EMBL" id="LAVV01006702">
    <property type="protein sequence ID" value="KNZ58676.1"/>
    <property type="molecule type" value="Genomic_DNA"/>
</dbReference>
<gene>
    <name evidence="1" type="ORF">VP01_1879g2</name>
</gene>
<name>A0A0L6VD13_9BASI</name>